<protein>
    <submittedName>
        <fullName evidence="1">Uncharacterized protein</fullName>
    </submittedName>
</protein>
<dbReference type="AlphaFoldDB" id="A0A167UEL1"/>
<dbReference type="OrthoDB" id="10608585at2759"/>
<organism evidence="1 2">
    <name type="scientific">Athelia psychrophila</name>
    <dbReference type="NCBI Taxonomy" id="1759441"/>
    <lineage>
        <taxon>Eukaryota</taxon>
        <taxon>Fungi</taxon>
        <taxon>Dikarya</taxon>
        <taxon>Basidiomycota</taxon>
        <taxon>Agaricomycotina</taxon>
        <taxon>Agaricomycetes</taxon>
        <taxon>Agaricomycetidae</taxon>
        <taxon>Atheliales</taxon>
        <taxon>Atheliaceae</taxon>
        <taxon>Athelia</taxon>
    </lineage>
</organism>
<accession>A0A167UEL1</accession>
<sequence length="353" mass="39227">MVSQGAILHSTILPLWPSIWTWLQMLHEHKLMYSRGLFSTPNPDHRQARYAALYGPLRILLFSDPQTALSRAVMHTEGALAMAAALWIEEARDPEAFYGFEMAFMLLEPDKGLSPTSDLSTDILDHLVAGCGGSKDEVVQLLYSRVNTNLKRLEPDPNNLQTDLSLILKQIQSSDTTLCDAILSIVPYTIISMVDTLHLLLNLRSKYLKDRKALPKGILYCPMAVIFAALRSPGPHELGYEGLARLLDTSFFTVVARMALIREPSSDTIFAGILETVLQTICIRFAAHRPLLLAMNRAIAAAFPTGIPGGLIGNVFRTFQSDLTEWTQIEERYYEGDGVCNIICGDPQVCFSI</sequence>
<proteinExistence type="predicted"/>
<name>A0A167UEL1_9AGAM</name>
<evidence type="ECO:0000313" key="2">
    <source>
        <dbReference type="Proteomes" id="UP000076532"/>
    </source>
</evidence>
<dbReference type="EMBL" id="KV417991">
    <property type="protein sequence ID" value="KZP03867.1"/>
    <property type="molecule type" value="Genomic_DNA"/>
</dbReference>
<dbReference type="Proteomes" id="UP000076532">
    <property type="component" value="Unassembled WGS sequence"/>
</dbReference>
<keyword evidence="2" id="KW-1185">Reference proteome</keyword>
<evidence type="ECO:0000313" key="1">
    <source>
        <dbReference type="EMBL" id="KZP03867.1"/>
    </source>
</evidence>
<gene>
    <name evidence="1" type="ORF">FIBSPDRAFT_968632</name>
</gene>
<reference evidence="1 2" key="1">
    <citation type="journal article" date="2016" name="Mol. Biol. Evol.">
        <title>Comparative Genomics of Early-Diverging Mushroom-Forming Fungi Provides Insights into the Origins of Lignocellulose Decay Capabilities.</title>
        <authorList>
            <person name="Nagy L.G."/>
            <person name="Riley R."/>
            <person name="Tritt A."/>
            <person name="Adam C."/>
            <person name="Daum C."/>
            <person name="Floudas D."/>
            <person name="Sun H."/>
            <person name="Yadav J.S."/>
            <person name="Pangilinan J."/>
            <person name="Larsson K.H."/>
            <person name="Matsuura K."/>
            <person name="Barry K."/>
            <person name="Labutti K."/>
            <person name="Kuo R."/>
            <person name="Ohm R.A."/>
            <person name="Bhattacharya S.S."/>
            <person name="Shirouzu T."/>
            <person name="Yoshinaga Y."/>
            <person name="Martin F.M."/>
            <person name="Grigoriev I.V."/>
            <person name="Hibbett D.S."/>
        </authorList>
    </citation>
    <scope>NUCLEOTIDE SEQUENCE [LARGE SCALE GENOMIC DNA]</scope>
    <source>
        <strain evidence="1 2">CBS 109695</strain>
    </source>
</reference>